<protein>
    <recommendedName>
        <fullName evidence="8">Integrase catalytic domain-containing protein</fullName>
    </recommendedName>
</protein>
<dbReference type="Gene3D" id="3.30.70.270">
    <property type="match status" value="1"/>
</dbReference>
<dbReference type="InterPro" id="IPR000477">
    <property type="entry name" value="RT_dom"/>
</dbReference>
<keyword evidence="5" id="KW-0378">Hydrolase</keyword>
<feature type="domain" description="Integrase catalytic" evidence="8">
    <location>
        <begin position="407"/>
        <end position="529"/>
    </location>
</feature>
<proteinExistence type="predicted"/>
<keyword evidence="1" id="KW-0808">Transferase</keyword>
<dbReference type="PANTHER" id="PTHR37984:SF8">
    <property type="entry name" value="CCHC-TYPE DOMAIN-CONTAINING PROTEIN"/>
    <property type="match status" value="1"/>
</dbReference>
<evidence type="ECO:0000256" key="2">
    <source>
        <dbReference type="ARBA" id="ARBA00022695"/>
    </source>
</evidence>
<evidence type="ECO:0000256" key="6">
    <source>
        <dbReference type="ARBA" id="ARBA00022918"/>
    </source>
</evidence>
<evidence type="ECO:0000256" key="7">
    <source>
        <dbReference type="SAM" id="MobiDB-lite"/>
    </source>
</evidence>
<organism evidence="9 10">
    <name type="scientific">Acropora cervicornis</name>
    <name type="common">Staghorn coral</name>
    <dbReference type="NCBI Taxonomy" id="6130"/>
    <lineage>
        <taxon>Eukaryota</taxon>
        <taxon>Metazoa</taxon>
        <taxon>Cnidaria</taxon>
        <taxon>Anthozoa</taxon>
        <taxon>Hexacorallia</taxon>
        <taxon>Scleractinia</taxon>
        <taxon>Astrocoeniina</taxon>
        <taxon>Acroporidae</taxon>
        <taxon>Acropora</taxon>
    </lineage>
</organism>
<dbReference type="SUPFAM" id="SSF56672">
    <property type="entry name" value="DNA/RNA polymerases"/>
    <property type="match status" value="1"/>
</dbReference>
<dbReference type="AlphaFoldDB" id="A0AAD9V1C2"/>
<evidence type="ECO:0000256" key="3">
    <source>
        <dbReference type="ARBA" id="ARBA00022722"/>
    </source>
</evidence>
<dbReference type="InterPro" id="IPR001584">
    <property type="entry name" value="Integrase_cat-core"/>
</dbReference>
<accession>A0AAD9V1C2</accession>
<dbReference type="GO" id="GO:0004519">
    <property type="term" value="F:endonuclease activity"/>
    <property type="evidence" value="ECO:0007669"/>
    <property type="project" value="UniProtKB-KW"/>
</dbReference>
<dbReference type="PANTHER" id="PTHR37984">
    <property type="entry name" value="PROTEIN CBG26694"/>
    <property type="match status" value="1"/>
</dbReference>
<dbReference type="Gene3D" id="3.10.10.10">
    <property type="entry name" value="HIV Type 1 Reverse Transcriptase, subunit A, domain 1"/>
    <property type="match status" value="1"/>
</dbReference>
<comment type="caution">
    <text evidence="9">The sequence shown here is derived from an EMBL/GenBank/DDBJ whole genome shotgun (WGS) entry which is preliminary data.</text>
</comment>
<feature type="region of interest" description="Disordered" evidence="7">
    <location>
        <begin position="586"/>
        <end position="667"/>
    </location>
</feature>
<dbReference type="InterPro" id="IPR012337">
    <property type="entry name" value="RNaseH-like_sf"/>
</dbReference>
<dbReference type="SUPFAM" id="SSF53098">
    <property type="entry name" value="Ribonuclease H-like"/>
    <property type="match status" value="1"/>
</dbReference>
<keyword evidence="2" id="KW-0548">Nucleotidyltransferase</keyword>
<dbReference type="GO" id="GO:0003964">
    <property type="term" value="F:RNA-directed DNA polymerase activity"/>
    <property type="evidence" value="ECO:0007669"/>
    <property type="project" value="UniProtKB-KW"/>
</dbReference>
<keyword evidence="10" id="KW-1185">Reference proteome</keyword>
<dbReference type="Gene3D" id="1.10.340.70">
    <property type="match status" value="1"/>
</dbReference>
<reference evidence="9" key="1">
    <citation type="journal article" date="2023" name="G3 (Bethesda)">
        <title>Whole genome assembly and annotation of the endangered Caribbean coral Acropora cervicornis.</title>
        <authorList>
            <person name="Selwyn J.D."/>
            <person name="Vollmer S.V."/>
        </authorList>
    </citation>
    <scope>NUCLEOTIDE SEQUENCE</scope>
    <source>
        <strain evidence="9">K2</strain>
    </source>
</reference>
<keyword evidence="3" id="KW-0540">Nuclease</keyword>
<gene>
    <name evidence="9" type="ORF">P5673_020215</name>
</gene>
<dbReference type="Pfam" id="PF17917">
    <property type="entry name" value="RT_RNaseH"/>
    <property type="match status" value="1"/>
</dbReference>
<dbReference type="Pfam" id="PF00078">
    <property type="entry name" value="RVT_1"/>
    <property type="match status" value="1"/>
</dbReference>
<dbReference type="InterPro" id="IPR050951">
    <property type="entry name" value="Retrovirus_Pol_polyprotein"/>
</dbReference>
<keyword evidence="4" id="KW-0255">Endonuclease</keyword>
<dbReference type="InterPro" id="IPR036397">
    <property type="entry name" value="RNaseH_sf"/>
</dbReference>
<sequence length="770" mass="87828">MNLVKILAADVNATHDERSDVPSNVKSNSILFEFLDVYTEVGCLEGDYSIRVDDNIPPVVHPSRKVPVPLRETLKTELDNLVKNGILAKLTEPTSWVSSLVIVKKPNGKKRVCLDPRDLNGAIKRSHYPPPTIEEVSTRLSRAIVFRVLDATCGFWQVRLNEKSSYLTTLNTPFGRYRWLRMPFGISSAPKVWQQRMHELVEGLTGVEVIADDFLICGFDGRPVHYANRALSRTEQNYAQIEKELLAIVFFCERFQHYIYGKQFTVETDHKPLIAIPKKPINTASKRVQRMMLCLQKYDLVFTYKPIKEMHIVDALSRALPHRSQKPSTSHFCRDLETFYFVEDLPISESTLAKFQADTAKDESVKVLSQVIRSGWPTAAALVPSGAQPFFKHPEELTLQSSLVETRIIVPESLRRSMLEETHSSHQGLQACLQRAREVFFWPGINFIELDYLPDTSSLTVIRKLKRHFARHGVQDCLVSDNGPQYSSSEFRRFAATWKFKHFTTSTHYPQANGMSESSVKTYKSIMKKSLLLKSDPYLGLLDHCNTPLAATGMSPCQCLFGRRTKTPYLSRNLYSRLTNNYKGEANGKAYRRNRKQLRSTKDPLQESTLEMDEDDHMNVNPQPQKTQPSQVVTPNEKQTATTPPRPQPPYATHTPEKSERTPQVPITTLKRPNFRQKIKMSSASESEMSFDSDDSDINFIPEVEIENARQRAAVREESNSSSDEDNLFAYEPLADEAWTARYEQELKANEELEIKLNGRLDGSVAVSEW</sequence>
<reference evidence="9" key="2">
    <citation type="journal article" date="2023" name="Science">
        <title>Genomic signatures of disease resistance in endangered staghorn corals.</title>
        <authorList>
            <person name="Vollmer S.V."/>
            <person name="Selwyn J.D."/>
            <person name="Despard B.A."/>
            <person name="Roesel C.L."/>
        </authorList>
    </citation>
    <scope>NUCLEOTIDE SEQUENCE</scope>
    <source>
        <strain evidence="9">K2</strain>
    </source>
</reference>
<evidence type="ECO:0000313" key="9">
    <source>
        <dbReference type="EMBL" id="KAK2557477.1"/>
    </source>
</evidence>
<dbReference type="InterPro" id="IPR043502">
    <property type="entry name" value="DNA/RNA_pol_sf"/>
</dbReference>
<dbReference type="InterPro" id="IPR043128">
    <property type="entry name" value="Rev_trsase/Diguanyl_cyclase"/>
</dbReference>
<dbReference type="GO" id="GO:0015074">
    <property type="term" value="P:DNA integration"/>
    <property type="evidence" value="ECO:0007669"/>
    <property type="project" value="InterPro"/>
</dbReference>
<feature type="compositionally biased region" description="Polar residues" evidence="7">
    <location>
        <begin position="620"/>
        <end position="638"/>
    </location>
</feature>
<dbReference type="PROSITE" id="PS50994">
    <property type="entry name" value="INTEGRASE"/>
    <property type="match status" value="1"/>
</dbReference>
<dbReference type="InterPro" id="IPR041588">
    <property type="entry name" value="Integrase_H2C2"/>
</dbReference>
<dbReference type="InterPro" id="IPR041373">
    <property type="entry name" value="RT_RNaseH"/>
</dbReference>
<name>A0AAD9V1C2_ACRCE</name>
<evidence type="ECO:0000256" key="5">
    <source>
        <dbReference type="ARBA" id="ARBA00022801"/>
    </source>
</evidence>
<dbReference type="Proteomes" id="UP001249851">
    <property type="component" value="Unassembled WGS sequence"/>
</dbReference>
<dbReference type="CDD" id="cd01647">
    <property type="entry name" value="RT_LTR"/>
    <property type="match status" value="1"/>
</dbReference>
<evidence type="ECO:0000256" key="1">
    <source>
        <dbReference type="ARBA" id="ARBA00022679"/>
    </source>
</evidence>
<dbReference type="Gene3D" id="3.30.420.10">
    <property type="entry name" value="Ribonuclease H-like superfamily/Ribonuclease H"/>
    <property type="match status" value="1"/>
</dbReference>
<dbReference type="GO" id="GO:0003676">
    <property type="term" value="F:nucleic acid binding"/>
    <property type="evidence" value="ECO:0007669"/>
    <property type="project" value="InterPro"/>
</dbReference>
<evidence type="ECO:0000313" key="10">
    <source>
        <dbReference type="Proteomes" id="UP001249851"/>
    </source>
</evidence>
<feature type="compositionally biased region" description="Basic residues" evidence="7">
    <location>
        <begin position="590"/>
        <end position="599"/>
    </location>
</feature>
<keyword evidence="6" id="KW-0695">RNA-directed DNA polymerase</keyword>
<dbReference type="GO" id="GO:0016787">
    <property type="term" value="F:hydrolase activity"/>
    <property type="evidence" value="ECO:0007669"/>
    <property type="project" value="UniProtKB-KW"/>
</dbReference>
<dbReference type="CDD" id="cd09274">
    <property type="entry name" value="RNase_HI_RT_Ty3"/>
    <property type="match status" value="1"/>
</dbReference>
<evidence type="ECO:0000256" key="4">
    <source>
        <dbReference type="ARBA" id="ARBA00022759"/>
    </source>
</evidence>
<evidence type="ECO:0000259" key="8">
    <source>
        <dbReference type="PROSITE" id="PS50994"/>
    </source>
</evidence>
<dbReference type="EMBL" id="JARQWQ010000049">
    <property type="protein sequence ID" value="KAK2557477.1"/>
    <property type="molecule type" value="Genomic_DNA"/>
</dbReference>
<dbReference type="Pfam" id="PF17921">
    <property type="entry name" value="Integrase_H2C2"/>
    <property type="match status" value="1"/>
</dbReference>